<feature type="compositionally biased region" description="Polar residues" evidence="2">
    <location>
        <begin position="532"/>
        <end position="544"/>
    </location>
</feature>
<protein>
    <submittedName>
        <fullName evidence="3">Uncharacterized protein</fullName>
    </submittedName>
</protein>
<keyword evidence="4" id="KW-1185">Reference proteome</keyword>
<evidence type="ECO:0000313" key="3">
    <source>
        <dbReference type="EMBL" id="PMD35504.1"/>
    </source>
</evidence>
<evidence type="ECO:0000256" key="1">
    <source>
        <dbReference type="SAM" id="Coils"/>
    </source>
</evidence>
<keyword evidence="1" id="KW-0175">Coiled coil</keyword>
<reference evidence="3 4" key="1">
    <citation type="submission" date="2016-04" db="EMBL/GenBank/DDBJ databases">
        <title>A degradative enzymes factory behind the ericoid mycorrhizal symbiosis.</title>
        <authorList>
            <consortium name="DOE Joint Genome Institute"/>
            <person name="Martino E."/>
            <person name="Morin E."/>
            <person name="Grelet G."/>
            <person name="Kuo A."/>
            <person name="Kohler A."/>
            <person name="Daghino S."/>
            <person name="Barry K."/>
            <person name="Choi C."/>
            <person name="Cichocki N."/>
            <person name="Clum A."/>
            <person name="Copeland A."/>
            <person name="Hainaut M."/>
            <person name="Haridas S."/>
            <person name="Labutti K."/>
            <person name="Lindquist E."/>
            <person name="Lipzen A."/>
            <person name="Khouja H.-R."/>
            <person name="Murat C."/>
            <person name="Ohm R."/>
            <person name="Olson A."/>
            <person name="Spatafora J."/>
            <person name="Veneault-Fourrey C."/>
            <person name="Henrissat B."/>
            <person name="Grigoriev I."/>
            <person name="Martin F."/>
            <person name="Perotto S."/>
        </authorList>
    </citation>
    <scope>NUCLEOTIDE SEQUENCE [LARGE SCALE GENOMIC DNA]</scope>
    <source>
        <strain evidence="3 4">F</strain>
    </source>
</reference>
<dbReference type="EMBL" id="KZ613952">
    <property type="protein sequence ID" value="PMD35504.1"/>
    <property type="molecule type" value="Genomic_DNA"/>
</dbReference>
<dbReference type="STRING" id="1149755.A0A2J6RAF5"/>
<organism evidence="3 4">
    <name type="scientific">Hyaloscypha variabilis (strain UAMH 11265 / GT02V1 / F)</name>
    <name type="common">Meliniomyces variabilis</name>
    <dbReference type="NCBI Taxonomy" id="1149755"/>
    <lineage>
        <taxon>Eukaryota</taxon>
        <taxon>Fungi</taxon>
        <taxon>Dikarya</taxon>
        <taxon>Ascomycota</taxon>
        <taxon>Pezizomycotina</taxon>
        <taxon>Leotiomycetes</taxon>
        <taxon>Helotiales</taxon>
        <taxon>Hyaloscyphaceae</taxon>
        <taxon>Hyaloscypha</taxon>
        <taxon>Hyaloscypha variabilis</taxon>
    </lineage>
</organism>
<dbReference type="Proteomes" id="UP000235786">
    <property type="component" value="Unassembled WGS sequence"/>
</dbReference>
<feature type="compositionally biased region" description="Polar residues" evidence="2">
    <location>
        <begin position="32"/>
        <end position="46"/>
    </location>
</feature>
<proteinExistence type="predicted"/>
<feature type="region of interest" description="Disordered" evidence="2">
    <location>
        <begin position="1"/>
        <end position="46"/>
    </location>
</feature>
<feature type="coiled-coil region" evidence="1">
    <location>
        <begin position="695"/>
        <end position="722"/>
    </location>
</feature>
<dbReference type="AlphaFoldDB" id="A0A2J6RAF5"/>
<accession>A0A2J6RAF5</accession>
<name>A0A2J6RAF5_HYAVF</name>
<feature type="region of interest" description="Disordered" evidence="2">
    <location>
        <begin position="532"/>
        <end position="558"/>
    </location>
</feature>
<gene>
    <name evidence="3" type="ORF">L207DRAFT_637863</name>
</gene>
<feature type="compositionally biased region" description="Basic and acidic residues" evidence="2">
    <location>
        <begin position="545"/>
        <end position="556"/>
    </location>
</feature>
<evidence type="ECO:0000313" key="4">
    <source>
        <dbReference type="Proteomes" id="UP000235786"/>
    </source>
</evidence>
<dbReference type="OrthoDB" id="3527975at2759"/>
<sequence length="765" mass="86324">MDSLSREIPDETPSDTDNCSVTSYDMAEDTAPPTTASASKYKNNATRPDKVNSLEFEDVITGPAVESLITHDNKKSFLPSWISNFPGIARAHASDVTEAGRSVERTWLQSALQTTGESDVESVISNDSSLGELETRASESFTDLKLDADLQAIRNDIQTETDGLFRILDDIHLGNETTVPRGTSVELRKRARAIVSIFGDNVSSLKCTIKAQREEMGRLAAELIASGETICHLKYQKSEEIKILKLGRQSAIQKPNIKQEKERDAAIFELSELLAMVGNFKKEMGDLKKRDDEISQALEHEEKSQHKLAEVIATEQAEKGLVLGARNILAQNIRDLNLTKDTLSRRNEELEQENLALKQKIEDNRAADADKFKTIKEKFEDSTAQLEIMQKAKAVQQQPTVLQGWPITTPKDQFRGGQNHTNDFQNQAARRRAEAISAKNAELSQAKSLIEHSTTCKALKTENATLKDKLCQVSAQFEHAHIGAKCTRDALNERNEELKGANNVKEKANWVLRDTLVTAWTQVETLSKQLKTQTSNSVLTNGPTSDDHPRSQDTEASHPCTKCLTLEFELSTIRDDLYMHQKKQEDSEKMRRRTLAEKEAVKEELKQAVVKIADLQIDAIRARQNYRNLAKNANERNAEHEKILQATKKRLSSTLDETRRLGRQISKSRTELERYMGVTYEKEGDTLHNLTRFFCLMSEQKEENLKRRVEKAEQRAVDEVERHRKSHAMVQKDARDLINRMGGVGSSTDEVLGKWALDEFRESSP</sequence>
<feature type="coiled-coil region" evidence="1">
    <location>
        <begin position="333"/>
        <end position="367"/>
    </location>
</feature>
<feature type="coiled-coil region" evidence="1">
    <location>
        <begin position="598"/>
        <end position="650"/>
    </location>
</feature>
<evidence type="ECO:0000256" key="2">
    <source>
        <dbReference type="SAM" id="MobiDB-lite"/>
    </source>
</evidence>